<gene>
    <name evidence="1" type="ORF">VN97_g5146</name>
</gene>
<reference evidence="1" key="2">
    <citation type="journal article" date="2016" name="Fungal Biol.">
        <title>Ochratoxin A production by Penicillium thymicola.</title>
        <authorList>
            <person name="Nguyen H.D.T."/>
            <person name="McMullin D.R."/>
            <person name="Ponomareva E."/>
            <person name="Riley R."/>
            <person name="Pomraning K.R."/>
            <person name="Baker S.E."/>
            <person name="Seifert K.A."/>
        </authorList>
    </citation>
    <scope>NUCLEOTIDE SEQUENCE</scope>
    <source>
        <strain evidence="1">DAOM 180753</strain>
    </source>
</reference>
<name>A0AAI9TKI0_PENTH</name>
<evidence type="ECO:0000313" key="2">
    <source>
        <dbReference type="Proteomes" id="UP001227192"/>
    </source>
</evidence>
<proteinExistence type="predicted"/>
<sequence length="80" mass="9172">MWIGIVRKFILSSYTAGANLLPHDLRQCYSHHLNNHDDFHFLSNIGLPLRILEIPDLNSLHIACCVLKNQLFPSHQPLIS</sequence>
<dbReference type="Proteomes" id="UP001227192">
    <property type="component" value="Unassembled WGS sequence"/>
</dbReference>
<evidence type="ECO:0000313" key="1">
    <source>
        <dbReference type="EMBL" id="KAJ9488164.1"/>
    </source>
</evidence>
<organism evidence="1 2">
    <name type="scientific">Penicillium thymicola</name>
    <dbReference type="NCBI Taxonomy" id="293382"/>
    <lineage>
        <taxon>Eukaryota</taxon>
        <taxon>Fungi</taxon>
        <taxon>Dikarya</taxon>
        <taxon>Ascomycota</taxon>
        <taxon>Pezizomycotina</taxon>
        <taxon>Eurotiomycetes</taxon>
        <taxon>Eurotiomycetidae</taxon>
        <taxon>Eurotiales</taxon>
        <taxon>Aspergillaceae</taxon>
        <taxon>Penicillium</taxon>
    </lineage>
</organism>
<comment type="caution">
    <text evidence="1">The sequence shown here is derived from an EMBL/GenBank/DDBJ whole genome shotgun (WGS) entry which is preliminary data.</text>
</comment>
<keyword evidence="2" id="KW-1185">Reference proteome</keyword>
<accession>A0AAI9TKI0</accession>
<dbReference type="EMBL" id="LACB01000128">
    <property type="protein sequence ID" value="KAJ9488164.1"/>
    <property type="molecule type" value="Genomic_DNA"/>
</dbReference>
<reference evidence="1" key="1">
    <citation type="submission" date="2015-06" db="EMBL/GenBank/DDBJ databases">
        <authorList>
            <person name="Nguyen H."/>
        </authorList>
    </citation>
    <scope>NUCLEOTIDE SEQUENCE</scope>
    <source>
        <strain evidence="1">DAOM 180753</strain>
    </source>
</reference>
<protein>
    <submittedName>
        <fullName evidence="1">Uncharacterized protein</fullName>
    </submittedName>
</protein>
<dbReference type="AlphaFoldDB" id="A0AAI9TKI0"/>